<accession>A0ACB0FC49</accession>
<sequence length="99" mass="10343">MFSRLLHLQRDTGWLAAGTGSAPSRPRSLRPHLPPRLSSGSWAPPSGSLVSGRWSEPPLGPAASSTPDCLLRPPPAAASAHPCAATRQRHTGARPPAVE</sequence>
<reference evidence="1" key="1">
    <citation type="submission" date="2023-05" db="EMBL/GenBank/DDBJ databases">
        <authorList>
            <consortium name="ELIXIR-Norway"/>
        </authorList>
    </citation>
    <scope>NUCLEOTIDE SEQUENCE</scope>
</reference>
<name>A0ACB0FC49_RANTA</name>
<gene>
    <name evidence="1" type="ORF">MRATA1EN3_LOCUS21861</name>
</gene>
<dbReference type="EMBL" id="OX596089">
    <property type="protein sequence ID" value="CAI9710648.1"/>
    <property type="molecule type" value="Genomic_DNA"/>
</dbReference>
<evidence type="ECO:0000313" key="1">
    <source>
        <dbReference type="EMBL" id="CAI9710648.1"/>
    </source>
</evidence>
<proteinExistence type="predicted"/>
<evidence type="ECO:0000313" key="2">
    <source>
        <dbReference type="Proteomes" id="UP001162501"/>
    </source>
</evidence>
<dbReference type="Proteomes" id="UP001162501">
    <property type="component" value="Chromosome 5"/>
</dbReference>
<protein>
    <submittedName>
        <fullName evidence="1">Uncharacterized protein</fullName>
    </submittedName>
</protein>
<organism evidence="1 2">
    <name type="scientific">Rangifer tarandus platyrhynchus</name>
    <name type="common">Svalbard reindeer</name>
    <dbReference type="NCBI Taxonomy" id="3082113"/>
    <lineage>
        <taxon>Eukaryota</taxon>
        <taxon>Metazoa</taxon>
        <taxon>Chordata</taxon>
        <taxon>Craniata</taxon>
        <taxon>Vertebrata</taxon>
        <taxon>Euteleostomi</taxon>
        <taxon>Mammalia</taxon>
        <taxon>Eutheria</taxon>
        <taxon>Laurasiatheria</taxon>
        <taxon>Artiodactyla</taxon>
        <taxon>Ruminantia</taxon>
        <taxon>Pecora</taxon>
        <taxon>Cervidae</taxon>
        <taxon>Odocoileinae</taxon>
        <taxon>Rangifer</taxon>
    </lineage>
</organism>